<accession>A0A813GWC4</accession>
<dbReference type="GO" id="GO:0032259">
    <property type="term" value="P:methylation"/>
    <property type="evidence" value="ECO:0007669"/>
    <property type="project" value="UniProtKB-KW"/>
</dbReference>
<evidence type="ECO:0000313" key="5">
    <source>
        <dbReference type="EMBL" id="CAE8628490.1"/>
    </source>
</evidence>
<evidence type="ECO:0008006" key="7">
    <source>
        <dbReference type="Google" id="ProtNLM"/>
    </source>
</evidence>
<sequence length="339" mass="36452">MEQPAAERTVADWASFRPEHIPSKGCKLHEFFDETLLALETGAATANNNDDNNDNNDNNDDNNNSNNDNNNNDNNDNNTNNNEDNNNNDNNTNDNNNSSDGSPPSCCAVAGTATTINNDNQPGQQHQQQQQQHLKILELGCGTGELAAVLEARGHCLLGVDVNSGAVAVAAARCPGGRFFAADVADESLFPEAAAAAEDGEVLGCFDFAVLQLLLSLVGGRARRLATLRNAAALLRPGGALYLSVSGASDEINASYAELYARDRQATGEERTYFSREEGTGKVLYSTHHFLRDEIESLLLEAGLSEAMQIQVRQEASSRRPLEAANFIYATARKPELPG</sequence>
<proteinExistence type="predicted"/>
<organism evidence="5 6">
    <name type="scientific">Polarella glacialis</name>
    <name type="common">Dinoflagellate</name>
    <dbReference type="NCBI Taxonomy" id="89957"/>
    <lineage>
        <taxon>Eukaryota</taxon>
        <taxon>Sar</taxon>
        <taxon>Alveolata</taxon>
        <taxon>Dinophyceae</taxon>
        <taxon>Suessiales</taxon>
        <taxon>Suessiaceae</taxon>
        <taxon>Polarella</taxon>
    </lineage>
</organism>
<dbReference type="Gene3D" id="3.40.50.150">
    <property type="entry name" value="Vaccinia Virus protein VP39"/>
    <property type="match status" value="1"/>
</dbReference>
<evidence type="ECO:0000313" key="6">
    <source>
        <dbReference type="Proteomes" id="UP000626109"/>
    </source>
</evidence>
<feature type="compositionally biased region" description="Acidic residues" evidence="4">
    <location>
        <begin position="51"/>
        <end position="60"/>
    </location>
</feature>
<dbReference type="InterPro" id="IPR029063">
    <property type="entry name" value="SAM-dependent_MTases_sf"/>
</dbReference>
<name>A0A813GWC4_POLGL</name>
<reference evidence="5" key="1">
    <citation type="submission" date="2021-02" db="EMBL/GenBank/DDBJ databases">
        <authorList>
            <person name="Dougan E. K."/>
            <person name="Rhodes N."/>
            <person name="Thang M."/>
            <person name="Chan C."/>
        </authorList>
    </citation>
    <scope>NUCLEOTIDE SEQUENCE</scope>
</reference>
<evidence type="ECO:0000256" key="3">
    <source>
        <dbReference type="ARBA" id="ARBA00022691"/>
    </source>
</evidence>
<comment type="caution">
    <text evidence="5">The sequence shown here is derived from an EMBL/GenBank/DDBJ whole genome shotgun (WGS) entry which is preliminary data.</text>
</comment>
<dbReference type="PANTHER" id="PTHR43464:SF19">
    <property type="entry name" value="UBIQUINONE BIOSYNTHESIS O-METHYLTRANSFERASE, MITOCHONDRIAL"/>
    <property type="match status" value="1"/>
</dbReference>
<gene>
    <name evidence="5" type="ORF">PGLA2088_LOCUS736</name>
</gene>
<feature type="compositionally biased region" description="Polar residues" evidence="4">
    <location>
        <begin position="112"/>
        <end position="123"/>
    </location>
</feature>
<dbReference type="PANTHER" id="PTHR43464">
    <property type="entry name" value="METHYLTRANSFERASE"/>
    <property type="match status" value="1"/>
</dbReference>
<keyword evidence="2" id="KW-0808">Transferase</keyword>
<evidence type="ECO:0000256" key="2">
    <source>
        <dbReference type="ARBA" id="ARBA00022679"/>
    </source>
</evidence>
<keyword evidence="3" id="KW-0949">S-adenosyl-L-methionine</keyword>
<dbReference type="CDD" id="cd02440">
    <property type="entry name" value="AdoMet_MTases"/>
    <property type="match status" value="1"/>
</dbReference>
<dbReference type="Pfam" id="PF13489">
    <property type="entry name" value="Methyltransf_23"/>
    <property type="match status" value="1"/>
</dbReference>
<evidence type="ECO:0000256" key="1">
    <source>
        <dbReference type="ARBA" id="ARBA00022603"/>
    </source>
</evidence>
<dbReference type="EMBL" id="CAJNNW010000524">
    <property type="protein sequence ID" value="CAE8628490.1"/>
    <property type="molecule type" value="Genomic_DNA"/>
</dbReference>
<protein>
    <recommendedName>
        <fullName evidence="7">Methyltransferase domain-containing protein</fullName>
    </recommendedName>
</protein>
<feature type="compositionally biased region" description="Low complexity" evidence="4">
    <location>
        <begin position="61"/>
        <end position="100"/>
    </location>
</feature>
<feature type="region of interest" description="Disordered" evidence="4">
    <location>
        <begin position="45"/>
        <end position="129"/>
    </location>
</feature>
<dbReference type="AlphaFoldDB" id="A0A813GWC4"/>
<evidence type="ECO:0000256" key="4">
    <source>
        <dbReference type="SAM" id="MobiDB-lite"/>
    </source>
</evidence>
<dbReference type="GO" id="GO:0008168">
    <property type="term" value="F:methyltransferase activity"/>
    <property type="evidence" value="ECO:0007669"/>
    <property type="project" value="UniProtKB-KW"/>
</dbReference>
<dbReference type="SUPFAM" id="SSF53335">
    <property type="entry name" value="S-adenosyl-L-methionine-dependent methyltransferases"/>
    <property type="match status" value="1"/>
</dbReference>
<dbReference type="Proteomes" id="UP000626109">
    <property type="component" value="Unassembled WGS sequence"/>
</dbReference>
<keyword evidence="1" id="KW-0489">Methyltransferase</keyword>